<organism evidence="1 2">
    <name type="scientific">Ascaris lumbricoides</name>
    <name type="common">Giant roundworm</name>
    <dbReference type="NCBI Taxonomy" id="6252"/>
    <lineage>
        <taxon>Eukaryota</taxon>
        <taxon>Metazoa</taxon>
        <taxon>Ecdysozoa</taxon>
        <taxon>Nematoda</taxon>
        <taxon>Chromadorea</taxon>
        <taxon>Rhabditida</taxon>
        <taxon>Spirurina</taxon>
        <taxon>Ascaridomorpha</taxon>
        <taxon>Ascaridoidea</taxon>
        <taxon>Ascarididae</taxon>
        <taxon>Ascaris</taxon>
    </lineage>
</organism>
<evidence type="ECO:0000313" key="2">
    <source>
        <dbReference type="WBParaSite" id="ALUE_0000939501-mRNA-1"/>
    </source>
</evidence>
<accession>A0A0M3I019</accession>
<proteinExistence type="predicted"/>
<sequence>MKVSSVDNTERRHKCVRKTVVCVVENLYVHLQYPGTTKSLSHTSFFRNLGIHLGRLL</sequence>
<dbReference type="Proteomes" id="UP000036681">
    <property type="component" value="Unplaced"/>
</dbReference>
<dbReference type="AlphaFoldDB" id="A0A0M3I019"/>
<name>A0A0M3I019_ASCLU</name>
<keyword evidence="1" id="KW-1185">Reference proteome</keyword>
<dbReference type="WBParaSite" id="ALUE_0000939501-mRNA-1">
    <property type="protein sequence ID" value="ALUE_0000939501-mRNA-1"/>
    <property type="gene ID" value="ALUE_0000939501"/>
</dbReference>
<protein>
    <submittedName>
        <fullName evidence="2">Ovule protein</fullName>
    </submittedName>
</protein>
<reference evidence="2" key="1">
    <citation type="submission" date="2017-02" db="UniProtKB">
        <authorList>
            <consortium name="WormBaseParasite"/>
        </authorList>
    </citation>
    <scope>IDENTIFICATION</scope>
</reference>
<evidence type="ECO:0000313" key="1">
    <source>
        <dbReference type="Proteomes" id="UP000036681"/>
    </source>
</evidence>